<protein>
    <recommendedName>
        <fullName evidence="6 7">Large ribosomal subunit protein uL2</fullName>
    </recommendedName>
</protein>
<dbReference type="InterPro" id="IPR022669">
    <property type="entry name" value="Ribosomal_uL2_C"/>
</dbReference>
<feature type="compositionally biased region" description="Basic residues" evidence="8">
    <location>
        <begin position="254"/>
        <end position="270"/>
    </location>
</feature>
<dbReference type="InterPro" id="IPR012340">
    <property type="entry name" value="NA-bd_OB-fold"/>
</dbReference>
<dbReference type="Pfam" id="PF03947">
    <property type="entry name" value="Ribosomal_L2_C"/>
    <property type="match status" value="1"/>
</dbReference>
<dbReference type="PROSITE" id="PS00467">
    <property type="entry name" value="RIBOSOMAL_L2"/>
    <property type="match status" value="1"/>
</dbReference>
<dbReference type="HAMAP" id="MF_01320_B">
    <property type="entry name" value="Ribosomal_uL2_B"/>
    <property type="match status" value="1"/>
</dbReference>
<evidence type="ECO:0000256" key="3">
    <source>
        <dbReference type="ARBA" id="ARBA00022884"/>
    </source>
</evidence>
<comment type="caution">
    <text evidence="11">The sequence shown here is derived from an EMBL/GenBank/DDBJ whole genome shotgun (WGS) entry which is preliminary data.</text>
</comment>
<dbReference type="PATRIC" id="fig|1359167.3.peg.396"/>
<name>A0A0F3NEW5_9RICK</name>
<evidence type="ECO:0000256" key="4">
    <source>
        <dbReference type="ARBA" id="ARBA00022980"/>
    </source>
</evidence>
<dbReference type="Proteomes" id="UP000033546">
    <property type="component" value="Unassembled WGS sequence"/>
</dbReference>
<feature type="domain" description="Large ribosomal subunit protein uL2 C-terminal" evidence="9">
    <location>
        <begin position="124"/>
        <end position="252"/>
    </location>
</feature>
<dbReference type="GO" id="GO:0015934">
    <property type="term" value="C:large ribosomal subunit"/>
    <property type="evidence" value="ECO:0007669"/>
    <property type="project" value="InterPro"/>
</dbReference>
<dbReference type="SMART" id="SM01383">
    <property type="entry name" value="Ribosomal_L2"/>
    <property type="match status" value="1"/>
</dbReference>
<dbReference type="GO" id="GO:0002181">
    <property type="term" value="P:cytoplasmic translation"/>
    <property type="evidence" value="ECO:0007669"/>
    <property type="project" value="TreeGrafter"/>
</dbReference>
<evidence type="ECO:0000256" key="8">
    <source>
        <dbReference type="SAM" id="MobiDB-lite"/>
    </source>
</evidence>
<dbReference type="FunFam" id="2.40.50.140:FF:000003">
    <property type="entry name" value="50S ribosomal protein L2"/>
    <property type="match status" value="1"/>
</dbReference>
<dbReference type="PANTHER" id="PTHR13691:SF5">
    <property type="entry name" value="LARGE RIBOSOMAL SUBUNIT PROTEIN UL2M"/>
    <property type="match status" value="1"/>
</dbReference>
<sequence length="276" mass="29913">MGIKNLNSVTASLRGTVLLDKSMLWKGKPEKSLVSYKISCGGRNSRGVITVRHRGKGHKRLYRIIDFKRNKFGVPATVERLEYDPNRTAFIALLSYDDGEKSYIIAPNGLKKGDVVVSGDGADILPGNCLMLKSIPVGTFVHNVELRPGNGGVISRAAGTYAQLMSKDGIYVLLRLSSGEIRKVLSDCCATIGIVSNLDNQNVKLGKAGRSRWLGIRPTVRGVAMNPIDHPHGGGEGKTSGGRNPVTPWGVSTKGKKTRKRNKSSNKYIKRVSDKG</sequence>
<dbReference type="FunFam" id="2.30.30.30:FF:000001">
    <property type="entry name" value="50S ribosomal protein L2"/>
    <property type="match status" value="1"/>
</dbReference>
<keyword evidence="5 7" id="KW-0687">Ribonucleoprotein</keyword>
<evidence type="ECO:0000256" key="6">
    <source>
        <dbReference type="ARBA" id="ARBA00035242"/>
    </source>
</evidence>
<dbReference type="Gene3D" id="4.10.950.10">
    <property type="entry name" value="Ribosomal protein L2, domain 3"/>
    <property type="match status" value="1"/>
</dbReference>
<dbReference type="SMART" id="SM01382">
    <property type="entry name" value="Ribosomal_L2_C"/>
    <property type="match status" value="1"/>
</dbReference>
<dbReference type="FunFam" id="4.10.950.10:FF:000001">
    <property type="entry name" value="50S ribosomal protein L2"/>
    <property type="match status" value="1"/>
</dbReference>
<dbReference type="SUPFAM" id="SSF50249">
    <property type="entry name" value="Nucleic acid-binding proteins"/>
    <property type="match status" value="1"/>
</dbReference>
<evidence type="ECO:0000313" key="12">
    <source>
        <dbReference type="Proteomes" id="UP000033546"/>
    </source>
</evidence>
<dbReference type="InterPro" id="IPR014722">
    <property type="entry name" value="Rib_uL2_dom2"/>
</dbReference>
<gene>
    <name evidence="7 11" type="primary">rplB</name>
    <name evidence="11" type="ORF">EMUCRT_0411</name>
</gene>
<dbReference type="GO" id="GO:0003735">
    <property type="term" value="F:structural constituent of ribosome"/>
    <property type="evidence" value="ECO:0007669"/>
    <property type="project" value="InterPro"/>
</dbReference>
<evidence type="ECO:0000256" key="5">
    <source>
        <dbReference type="ARBA" id="ARBA00023274"/>
    </source>
</evidence>
<evidence type="ECO:0000256" key="2">
    <source>
        <dbReference type="ARBA" id="ARBA00022730"/>
    </source>
</evidence>
<dbReference type="InterPro" id="IPR014726">
    <property type="entry name" value="Ribosomal_uL2_dom3"/>
</dbReference>
<keyword evidence="4 7" id="KW-0689">Ribosomal protein</keyword>
<comment type="function">
    <text evidence="7">One of the primary rRNA binding proteins. Required for association of the 30S and 50S subunits to form the 70S ribosome, for tRNA binding and peptide bond formation. It has been suggested to have peptidyltransferase activity; this is somewhat controversial. Makes several contacts with the 16S rRNA in the 70S ribosome.</text>
</comment>
<dbReference type="Gene3D" id="2.30.30.30">
    <property type="match status" value="1"/>
</dbReference>
<comment type="subunit">
    <text evidence="7">Part of the 50S ribosomal subunit. Forms a bridge to the 30S subunit in the 70S ribosome.</text>
</comment>
<dbReference type="PANTHER" id="PTHR13691">
    <property type="entry name" value="RIBOSOMAL PROTEIN L2"/>
    <property type="match status" value="1"/>
</dbReference>
<dbReference type="NCBIfam" id="TIGR01171">
    <property type="entry name" value="rplB_bact"/>
    <property type="match status" value="1"/>
</dbReference>
<dbReference type="InterPro" id="IPR022666">
    <property type="entry name" value="Ribosomal_uL2_RNA-bd_dom"/>
</dbReference>
<dbReference type="AlphaFoldDB" id="A0A0F3NEW5"/>
<evidence type="ECO:0000259" key="9">
    <source>
        <dbReference type="SMART" id="SM01382"/>
    </source>
</evidence>
<accession>A0A0F3NEW5</accession>
<evidence type="ECO:0000256" key="1">
    <source>
        <dbReference type="ARBA" id="ARBA00005636"/>
    </source>
</evidence>
<proteinExistence type="inferred from homology"/>
<dbReference type="RefSeq" id="WP_045804770.1">
    <property type="nucleotide sequence ID" value="NZ_LANU01000002.1"/>
</dbReference>
<dbReference type="InterPro" id="IPR005880">
    <property type="entry name" value="Ribosomal_uL2_bac/org-type"/>
</dbReference>
<dbReference type="GO" id="GO:0019843">
    <property type="term" value="F:rRNA binding"/>
    <property type="evidence" value="ECO:0007669"/>
    <property type="project" value="UniProtKB-UniRule"/>
</dbReference>
<dbReference type="Pfam" id="PF00181">
    <property type="entry name" value="Ribosomal_L2_N"/>
    <property type="match status" value="1"/>
</dbReference>
<dbReference type="InterPro" id="IPR022671">
    <property type="entry name" value="Ribosomal_uL2_CS"/>
</dbReference>
<evidence type="ECO:0000313" key="11">
    <source>
        <dbReference type="EMBL" id="KJV65469.1"/>
    </source>
</evidence>
<dbReference type="EMBL" id="LANU01000002">
    <property type="protein sequence ID" value="KJV65469.1"/>
    <property type="molecule type" value="Genomic_DNA"/>
</dbReference>
<dbReference type="Gene3D" id="2.40.50.140">
    <property type="entry name" value="Nucleic acid-binding proteins"/>
    <property type="match status" value="1"/>
</dbReference>
<keyword evidence="2 7" id="KW-0699">rRNA-binding</keyword>
<organism evidence="11 12">
    <name type="scientific">Ehrlichia cf. muris str. EmCRT</name>
    <dbReference type="NCBI Taxonomy" id="1359167"/>
    <lineage>
        <taxon>Bacteria</taxon>
        <taxon>Pseudomonadati</taxon>
        <taxon>Pseudomonadota</taxon>
        <taxon>Alphaproteobacteria</taxon>
        <taxon>Rickettsiales</taxon>
        <taxon>Anaplasmataceae</taxon>
        <taxon>Ehrlichia</taxon>
    </lineage>
</organism>
<keyword evidence="3 7" id="KW-0694">RNA-binding</keyword>
<evidence type="ECO:0000259" key="10">
    <source>
        <dbReference type="SMART" id="SM01383"/>
    </source>
</evidence>
<dbReference type="SUPFAM" id="SSF50104">
    <property type="entry name" value="Translation proteins SH3-like domain"/>
    <property type="match status" value="1"/>
</dbReference>
<reference evidence="11 12" key="1">
    <citation type="submission" date="2015-02" db="EMBL/GenBank/DDBJ databases">
        <title>Genome Sequencing of Rickettsiales.</title>
        <authorList>
            <person name="Daugherty S.C."/>
            <person name="Su Q."/>
            <person name="Abolude K."/>
            <person name="Beier-Sexton M."/>
            <person name="Carlyon J.A."/>
            <person name="Carter R."/>
            <person name="Day N.P."/>
            <person name="Dumler S.J."/>
            <person name="Dyachenko V."/>
            <person name="Godinez A."/>
            <person name="Kurtti T.J."/>
            <person name="Lichay M."/>
            <person name="Mullins K.E."/>
            <person name="Ott S."/>
            <person name="Pappas-Brown V."/>
            <person name="Paris D.H."/>
            <person name="Patel P."/>
            <person name="Richards A.L."/>
            <person name="Sadzewicz L."/>
            <person name="Sears K."/>
            <person name="Seidman D."/>
            <person name="Sengamalay N."/>
            <person name="Stenos J."/>
            <person name="Tallon L.J."/>
            <person name="Vincent G."/>
            <person name="Fraser C.M."/>
            <person name="Munderloh U."/>
            <person name="Dunning-Hotopp J.C."/>
        </authorList>
    </citation>
    <scope>NUCLEOTIDE SEQUENCE [LARGE SCALE GENOMIC DNA]</scope>
    <source>
        <strain evidence="11 12">EmCRT</strain>
    </source>
</reference>
<feature type="domain" description="Large ribosomal subunit protein uL2 RNA-binding" evidence="10">
    <location>
        <begin position="42"/>
        <end position="118"/>
    </location>
</feature>
<dbReference type="PIRSF" id="PIRSF002158">
    <property type="entry name" value="Ribosomal_L2"/>
    <property type="match status" value="1"/>
</dbReference>
<feature type="region of interest" description="Disordered" evidence="8">
    <location>
        <begin position="224"/>
        <end position="276"/>
    </location>
</feature>
<dbReference type="GO" id="GO:0016740">
    <property type="term" value="F:transferase activity"/>
    <property type="evidence" value="ECO:0007669"/>
    <property type="project" value="InterPro"/>
</dbReference>
<dbReference type="InterPro" id="IPR008991">
    <property type="entry name" value="Translation_prot_SH3-like_sf"/>
</dbReference>
<comment type="similarity">
    <text evidence="1 7">Belongs to the universal ribosomal protein uL2 family.</text>
</comment>
<dbReference type="InterPro" id="IPR002171">
    <property type="entry name" value="Ribosomal_uL2"/>
</dbReference>
<evidence type="ECO:0000256" key="7">
    <source>
        <dbReference type="HAMAP-Rule" id="MF_01320"/>
    </source>
</evidence>